<name>A0ABT7DVR5_9NEIS</name>
<evidence type="ECO:0000256" key="2">
    <source>
        <dbReference type="SAM" id="MobiDB-lite"/>
    </source>
</evidence>
<keyword evidence="1" id="KW-0175">Coiled coil</keyword>
<feature type="coiled-coil region" evidence="1">
    <location>
        <begin position="436"/>
        <end position="463"/>
    </location>
</feature>
<feature type="coiled-coil region" evidence="1">
    <location>
        <begin position="2017"/>
        <end position="2051"/>
    </location>
</feature>
<evidence type="ECO:0000313" key="3">
    <source>
        <dbReference type="EMBL" id="MDK2124147.1"/>
    </source>
</evidence>
<gene>
    <name evidence="3" type="ORF">PZA18_08815</name>
</gene>
<protein>
    <recommendedName>
        <fullName evidence="5">Tape measure domain-containing protein</fullName>
    </recommendedName>
</protein>
<accession>A0ABT7DVR5</accession>
<evidence type="ECO:0000313" key="4">
    <source>
        <dbReference type="Proteomes" id="UP001172778"/>
    </source>
</evidence>
<reference evidence="3" key="1">
    <citation type="submission" date="2023-03" db="EMBL/GenBank/DDBJ databases">
        <title>Chitinimonas shenzhenensis gen. nov., sp. nov., a novel member of family Burkholderiaceae isolated from activated sludge collected in Shen Zhen, China.</title>
        <authorList>
            <person name="Wang X."/>
        </authorList>
    </citation>
    <scope>NUCLEOTIDE SEQUENCE</scope>
    <source>
        <strain evidence="3">DQS-5</strain>
    </source>
</reference>
<sequence>MSNAPQINILLTAQDKTQAAFERARAELSGLRDAADQLNSRFETVKNGLLGLVAVLTASSFASWIKSAIDAADSLNDLAERTGIAADRLSALDYAAILSDTSLDGLRGGLRGLAKNLAEIDDPGSDLAATFRTLGIATRDAGGQLRPTDQLLLQLADKFAGYQDGARKSALAMQIFGKSGEDLIPFLNRGADGIQALTAEAQSLGISFSGETISQAGDFNDQLDKLELASRGLAVRIGGELLPALTAFNAVLLDNLSATGSLRQQLDGLQGASNLRELFNDLGRGVMVLADVLLVLVEVVKAVGQSFQVVFLEIQTAVQGVVRDLISLLPHHLRWATELIGVNDHLTTLMEVTEAQRVKALQTANQQWAVALGERQTLLAQFEAKLEKAAQAEAALKLGSELSARSFDSNAVEDREYQRYGVSRPKPQAPDLRGHAKAMEEAYKAHLQQLENLDKQQQDLLKTSQSRLELRYKQGLLSEKQYLDQQLAQQREALRGQAALLRIKADAAQAAGKPVEASKFLAEAERLQEGVRKLEVDGAIKRLTLEQASQTELSQLREASLKDQGQLVAAAGEQFVRDYGRKVADAARDGRDDLLAAYAAVGQSQLLSAAFEQDQQRFDSALQQMQGEIEQLRLAVGPDGSVLGGLNLLQAEQAIRSRYLPALQDLINKMNVLANSSGKVDQKKTVQGLIGNVNKTGASTLPEQLRQADRDYIDAARNIGKSWDDLGQRISRSLSSAFGTGGKALGGLVTAMTDYQKSLADIRANEREGIALAREQGSAKAKTLAQSVAATEQSRAQLGMYGDLTAAAKGYFEEGSSGYQALAAAEKAFRLFEMAMAVQAFVKKLAFTNALTVAHATGETTKLTTTASTVPATLALEGTKQQAYGTTALASALTAPFPANIPAFAAVAAMLAAIGVAVSGAGGSGPDIAQQRQQAAGTGSVLGDPTAKSESLARSLELMADLAGQQLGVQRGMLQSLRALEAAAKGVATLAVRNQLQVAPAGLVDTAFQTSGLGKIAAFGASLGPTLGNAVAPFVAKLFGSKTEVTDNGIRVAPGQTVGGVTQGQRLDVSGYVSTETTKKFLGLTTGRSTNESQFALSDDISRQFGLVVQGMADSVTLAAKALGARGADFTQQLAAFRLNLDHISLKGLNGKQIEEQFAAIFGKLGDEMANSLIPGLAQFQQTGEGAFETMVRLVAELQATDAALAAIGLDARLAFGAVGLASMAAREQLIALAGGLDTLQSQLASYQDHFLTAQQQAAVLQQQLGAAYAELGQQLPTSAAGFRQLVQAQDLSTEAGRRQFAGLLALVEAQQTYLDALADQAKALGLGADTLKSALTDALQAADASAAGQAFADTVVASVEQAMRDRALGDITDLITHGLVNPIVQAVLAGTSVTAAISQASIDSMVQQATTVAKVMGELLQSPAFTGALDQIQRALQPIGSSLYRHTPERLRRDRDQTKEAAQATDEAAQRADDLADYLRDLNQQLAGIGQSEAAQRLAEINQKFDDGQRKLIELGGATEANIAKLQRLQQAGIDALGVDVWRRLAAAQGNTAGVQMYDHDLARGRYEQTQTGLWQSFGADAARLQAWLLSTGQSWEQAAGVYWASINDQQKQAVILAGEAKTAYLDTLKSQFDSQLELVQALNSQLDNVKALAKGLDSDMAQIEIDLGRRTKTSWIDEQLLGARASLASAQAGGNPDDIVSATQAVQQLLNERYAAEKELLQRQREFAAQLGDYVNSLRTGDLSPLSLQQRLAEATRQADQLIARAKAGDADARGKLQSAIDTELKLGRDYWGNTAGYGALFGGRESELLALGADTRSAAERQADALKDLAGNGDRTLAELRGLKSSAESLRTDLNGQLLNAIKTGYDQAKVLESLGAGGAIAQAVTKLPESLRKILSEVIPGATPVASHPGRDSLRDGAILQQARDGDVLGAIRTGMGLGYRASDLAALWNGAHPHQKISPDDLVGLASANGIRLMATGGIAHEPSVVGEAGPEAVVPLPDGRSIPVSIDWSRFQSASSESSALINEIRQLRAEVAQLKAEATRSANASEARLGQAAAIYREEAAERSQQTRHLQRTAAAAEEDRR</sequence>
<organism evidence="3 4">
    <name type="scientific">Parachitinimonas caeni</name>
    <dbReference type="NCBI Taxonomy" id="3031301"/>
    <lineage>
        <taxon>Bacteria</taxon>
        <taxon>Pseudomonadati</taxon>
        <taxon>Pseudomonadota</taxon>
        <taxon>Betaproteobacteria</taxon>
        <taxon>Neisseriales</taxon>
        <taxon>Chitinibacteraceae</taxon>
        <taxon>Parachitinimonas</taxon>
    </lineage>
</organism>
<feature type="coiled-coil region" evidence="1">
    <location>
        <begin position="1701"/>
        <end position="1733"/>
    </location>
</feature>
<evidence type="ECO:0000256" key="1">
    <source>
        <dbReference type="SAM" id="Coils"/>
    </source>
</evidence>
<comment type="caution">
    <text evidence="3">The sequence shown here is derived from an EMBL/GenBank/DDBJ whole genome shotgun (WGS) entry which is preliminary data.</text>
</comment>
<dbReference type="Proteomes" id="UP001172778">
    <property type="component" value="Unassembled WGS sequence"/>
</dbReference>
<feature type="region of interest" description="Disordered" evidence="2">
    <location>
        <begin position="927"/>
        <end position="946"/>
    </location>
</feature>
<feature type="region of interest" description="Disordered" evidence="2">
    <location>
        <begin position="2066"/>
        <end position="2089"/>
    </location>
</feature>
<dbReference type="EMBL" id="JARRAF010000008">
    <property type="protein sequence ID" value="MDK2124147.1"/>
    <property type="molecule type" value="Genomic_DNA"/>
</dbReference>
<proteinExistence type="predicted"/>
<evidence type="ECO:0008006" key="5">
    <source>
        <dbReference type="Google" id="ProtNLM"/>
    </source>
</evidence>
<keyword evidence="4" id="KW-1185">Reference proteome</keyword>
<dbReference type="RefSeq" id="WP_284100457.1">
    <property type="nucleotide sequence ID" value="NZ_JARRAF010000008.1"/>
</dbReference>